<proteinExistence type="predicted"/>
<reference evidence="4" key="3">
    <citation type="submission" date="2005-09" db="EMBL/GenBank/DDBJ databases">
        <authorList>
            <person name="Mural R.J."/>
            <person name="Li P.W."/>
            <person name="Adams M.D."/>
            <person name="Amanatides P.G."/>
            <person name="Baden-Tillson H."/>
            <person name="Barnstead M."/>
            <person name="Chin S.H."/>
            <person name="Dew I."/>
            <person name="Evans C.A."/>
            <person name="Ferriera S."/>
            <person name="Flanigan M."/>
            <person name="Fosler C."/>
            <person name="Glodek A."/>
            <person name="Gu Z."/>
            <person name="Holt R.A."/>
            <person name="Jennings D."/>
            <person name="Kraft C.L."/>
            <person name="Lu F."/>
            <person name="Nguyen T."/>
            <person name="Nusskern D.R."/>
            <person name="Pfannkoch C.M."/>
            <person name="Sitter C."/>
            <person name="Sutton G.G."/>
            <person name="Venter J.C."/>
            <person name="Wang Z."/>
            <person name="Woodage T."/>
            <person name="Zheng X.H."/>
            <person name="Zhong F."/>
        </authorList>
    </citation>
    <scope>NUCLEOTIDE SEQUENCE [LARGE SCALE GENOMIC DNA]</scope>
    <source>
        <strain evidence="3">BN</strain>
        <strain evidence="4">BN, Sprague-Dawley</strain>
    </source>
</reference>
<name>A6HPU3_RAT</name>
<feature type="transmembrane region" description="Helical" evidence="1">
    <location>
        <begin position="33"/>
        <end position="50"/>
    </location>
</feature>
<evidence type="ECO:0000313" key="3">
    <source>
        <dbReference type="EMBL" id="EDL80045.1"/>
    </source>
</evidence>
<evidence type="ECO:0000256" key="1">
    <source>
        <dbReference type="SAM" id="Phobius"/>
    </source>
</evidence>
<keyword evidence="1" id="KW-0812">Transmembrane</keyword>
<accession>A6HPU3</accession>
<organism evidence="2 4">
    <name type="scientific">Rattus norvegicus</name>
    <name type="common">Rat</name>
    <dbReference type="NCBI Taxonomy" id="10116"/>
    <lineage>
        <taxon>Eukaryota</taxon>
        <taxon>Metazoa</taxon>
        <taxon>Chordata</taxon>
        <taxon>Craniata</taxon>
        <taxon>Vertebrata</taxon>
        <taxon>Euteleostomi</taxon>
        <taxon>Mammalia</taxon>
        <taxon>Eutheria</taxon>
        <taxon>Euarchontoglires</taxon>
        <taxon>Glires</taxon>
        <taxon>Rodentia</taxon>
        <taxon>Myomorpha</taxon>
        <taxon>Muroidea</taxon>
        <taxon>Muridae</taxon>
        <taxon>Murinae</taxon>
        <taxon>Rattus</taxon>
    </lineage>
</organism>
<keyword evidence="1" id="KW-1133">Transmembrane helix</keyword>
<reference evidence="2" key="1">
    <citation type="journal article" date="2005" name="Genome Res.">
        <title>Gene and alternative splicing annotation with AIR.</title>
        <authorList>
            <person name="Florea L."/>
            <person name="Di Francesco V."/>
            <person name="Miller J."/>
            <person name="Turner R."/>
            <person name="Yao A."/>
            <person name="Harris M."/>
            <person name="Walenz B."/>
            <person name="Mobarry C."/>
            <person name="Merkulov G.V."/>
            <person name="Charlab R."/>
            <person name="Dew I."/>
            <person name="Deng Z."/>
            <person name="Istrail S."/>
            <person name="Li P."/>
            <person name="Sutton G."/>
        </authorList>
    </citation>
    <scope>NUCLEOTIDE SEQUENCE</scope>
    <source>
        <strain evidence="2">BN</strain>
    </source>
</reference>
<dbReference type="EMBL" id="CH473949">
    <property type="protein sequence ID" value="EDL80045.1"/>
    <property type="molecule type" value="Genomic_DNA"/>
</dbReference>
<gene>
    <name evidence="2" type="primary">MGC105649</name>
    <name evidence="2" type="ORF">rCG_26868</name>
</gene>
<dbReference type="Proteomes" id="UP000234681">
    <property type="component" value="Chromosome 3"/>
</dbReference>
<reference evidence="2" key="2">
    <citation type="submission" date="2005-07" db="EMBL/GenBank/DDBJ databases">
        <authorList>
            <person name="Mural R.J."/>
            <person name="Li P.W."/>
            <person name="Adams M.D."/>
            <person name="Amanatides P.G."/>
            <person name="Baden-Tillson H."/>
            <person name="Barnstead M."/>
            <person name="Chin S.H."/>
            <person name="Dew I."/>
            <person name="Evans C.A."/>
            <person name="Ferriera S."/>
            <person name="Flanigan M."/>
            <person name="Fosler C."/>
            <person name="Glodek A."/>
            <person name="Gu Z."/>
            <person name="Holt R.A."/>
            <person name="Jennings D."/>
            <person name="Kraft C.L."/>
            <person name="Lu F."/>
            <person name="Nguyen T."/>
            <person name="Nusskern D.R."/>
            <person name="Pfannkoch C.M."/>
            <person name="Sitter C."/>
            <person name="Sutton G.G."/>
            <person name="Venter J.C."/>
            <person name="Wang Z."/>
            <person name="Woodage T."/>
            <person name="Zheng X.H."/>
            <person name="Zhong F."/>
        </authorList>
    </citation>
    <scope>NUCLEOTIDE SEQUENCE</scope>
    <source>
        <strain evidence="2">BN</strain>
    </source>
</reference>
<evidence type="ECO:0000313" key="2">
    <source>
        <dbReference type="EMBL" id="EDL80044.1"/>
    </source>
</evidence>
<keyword evidence="1" id="KW-0472">Membrane</keyword>
<dbReference type="EMBL" id="CH473949">
    <property type="protein sequence ID" value="EDL80044.1"/>
    <property type="molecule type" value="Genomic_DNA"/>
</dbReference>
<dbReference type="AlphaFoldDB" id="A6HPU3"/>
<sequence>MPVCGNASATFLGFACILWILHKQAKVAHSLKWFFVFIGVNFNFTVEILCL</sequence>
<evidence type="ECO:0000313" key="4">
    <source>
        <dbReference type="Proteomes" id="UP000234681"/>
    </source>
</evidence>
<protein>
    <submittedName>
        <fullName evidence="2">Hypothetical LOC302884, isoform CRA_b</fullName>
    </submittedName>
</protein>